<evidence type="ECO:0000256" key="2">
    <source>
        <dbReference type="SAM" id="SignalP"/>
    </source>
</evidence>
<dbReference type="OrthoDB" id="7388088at2"/>
<evidence type="ECO:0000256" key="1">
    <source>
        <dbReference type="SAM" id="MobiDB-lite"/>
    </source>
</evidence>
<evidence type="ECO:0000313" key="3">
    <source>
        <dbReference type="EMBL" id="SFR81970.1"/>
    </source>
</evidence>
<keyword evidence="2" id="KW-0732">Signal</keyword>
<dbReference type="RefSeq" id="WP_093310991.1">
    <property type="nucleotide sequence ID" value="NZ_FOZG01000001.1"/>
</dbReference>
<feature type="compositionally biased region" description="Low complexity" evidence="1">
    <location>
        <begin position="22"/>
        <end position="38"/>
    </location>
</feature>
<sequence>MKRSRARLAAAGALLALAAAAVAQQQAPESLLPPGFGDPVPPPSQSQPPASVPSGDTPVLPLNTPPSAATLAADDAALARELGIEPEAEEAEPELTPEEEALLNYDLPEHARRPADHVGLFSGPPGLGYAAFGRADGRFLATLMRRMDAPLASRWASILLRRALLTDAPTPRGVSAPDWVAERAWLLLRMGEADAARMLVDRMDIDRQSPKLLAVTAQVALANGDPAALCPLVDKGEAASTEPLWPMARGMCAALSGEGGTAAALLDRVRAKRIARGIDLLLAEKVAGASSGRRSVNIEWTGVDKLTSWRFGLATATGVAIPAALIDGSGPHVLAWSARSPMIAPEVRLPAMRAAAAMGVVSNAGLVDLYGLIADRTDPTAIQDSPAGRLRVAYAGADGDARIGALRDLWKAEEPRDRYAGLILTARAAARVAPSDDYGDDASTLIAAMLTAGLDRAAARWSSIAAGRGDGEDGWALLVVGAPAPVDVASDRALAWAGAQSGERAAKGPLLIAALAGLDRLNPAQAATAAQEAGFTLGVTDRWGKALEAAVRAGQTGTVALLAAAALQTSDWRGVPPGHFYQLIAALRRVGLEGEARMIAAEAITRA</sequence>
<dbReference type="Proteomes" id="UP000198824">
    <property type="component" value="Unassembled WGS sequence"/>
</dbReference>
<gene>
    <name evidence="3" type="ORF">SAMN05192580_0792</name>
</gene>
<feature type="signal peptide" evidence="2">
    <location>
        <begin position="1"/>
        <end position="23"/>
    </location>
</feature>
<accession>A0A1I6JTX2</accession>
<dbReference type="STRING" id="1166337.SAMN05192580_0792"/>
<dbReference type="AlphaFoldDB" id="A0A1I6JTX2"/>
<evidence type="ECO:0000313" key="4">
    <source>
        <dbReference type="Proteomes" id="UP000198824"/>
    </source>
</evidence>
<proteinExistence type="predicted"/>
<dbReference type="EMBL" id="FOZG01000001">
    <property type="protein sequence ID" value="SFR81970.1"/>
    <property type="molecule type" value="Genomic_DNA"/>
</dbReference>
<reference evidence="3 4" key="1">
    <citation type="submission" date="2016-10" db="EMBL/GenBank/DDBJ databases">
        <authorList>
            <person name="de Groot N.N."/>
        </authorList>
    </citation>
    <scope>NUCLEOTIDE SEQUENCE [LARGE SCALE GENOMIC DNA]</scope>
    <source>
        <strain evidence="3 4">S5-249</strain>
    </source>
</reference>
<name>A0A1I6JTX2_9SPHN</name>
<feature type="region of interest" description="Disordered" evidence="1">
    <location>
        <begin position="22"/>
        <end position="66"/>
    </location>
</feature>
<feature type="chain" id="PRO_5011516334" evidence="2">
    <location>
        <begin position="24"/>
        <end position="607"/>
    </location>
</feature>
<protein>
    <submittedName>
        <fullName evidence="3">Uncharacterized protein</fullName>
    </submittedName>
</protein>
<organism evidence="3 4">
    <name type="scientific">Sphingomonas jatrophae</name>
    <dbReference type="NCBI Taxonomy" id="1166337"/>
    <lineage>
        <taxon>Bacteria</taxon>
        <taxon>Pseudomonadati</taxon>
        <taxon>Pseudomonadota</taxon>
        <taxon>Alphaproteobacteria</taxon>
        <taxon>Sphingomonadales</taxon>
        <taxon>Sphingomonadaceae</taxon>
        <taxon>Sphingomonas</taxon>
    </lineage>
</organism>
<keyword evidence="4" id="KW-1185">Reference proteome</keyword>